<comment type="caution">
    <text evidence="3">The sequence shown here is derived from an EMBL/GenBank/DDBJ whole genome shotgun (WGS) entry which is preliminary data.</text>
</comment>
<feature type="compositionally biased region" description="Pro residues" evidence="1">
    <location>
        <begin position="185"/>
        <end position="203"/>
    </location>
</feature>
<organism evidence="3 4">
    <name type="scientific">Paractinoplanes tereljensis</name>
    <dbReference type="NCBI Taxonomy" id="571912"/>
    <lineage>
        <taxon>Bacteria</taxon>
        <taxon>Bacillati</taxon>
        <taxon>Actinomycetota</taxon>
        <taxon>Actinomycetes</taxon>
        <taxon>Micromonosporales</taxon>
        <taxon>Micromonosporaceae</taxon>
        <taxon>Paractinoplanes</taxon>
    </lineage>
</organism>
<evidence type="ECO:0000256" key="2">
    <source>
        <dbReference type="SAM" id="Phobius"/>
    </source>
</evidence>
<dbReference type="RefSeq" id="WP_203814254.1">
    <property type="nucleotide sequence ID" value="NZ_BOMY01000060.1"/>
</dbReference>
<evidence type="ECO:0000313" key="3">
    <source>
        <dbReference type="EMBL" id="GIF26475.1"/>
    </source>
</evidence>
<gene>
    <name evidence="3" type="ORF">Ate02nite_92050</name>
</gene>
<reference evidence="3" key="1">
    <citation type="submission" date="2021-01" db="EMBL/GenBank/DDBJ databases">
        <title>Whole genome shotgun sequence of Actinoplanes tereljensis NBRC 105297.</title>
        <authorList>
            <person name="Komaki H."/>
            <person name="Tamura T."/>
        </authorList>
    </citation>
    <scope>NUCLEOTIDE SEQUENCE</scope>
    <source>
        <strain evidence="3">NBRC 105297</strain>
    </source>
</reference>
<keyword evidence="4" id="KW-1185">Reference proteome</keyword>
<keyword evidence="2" id="KW-1133">Transmembrane helix</keyword>
<feature type="compositionally biased region" description="Low complexity" evidence="1">
    <location>
        <begin position="146"/>
        <end position="177"/>
    </location>
</feature>
<feature type="compositionally biased region" description="Basic and acidic residues" evidence="1">
    <location>
        <begin position="1"/>
        <end position="15"/>
    </location>
</feature>
<feature type="region of interest" description="Disordered" evidence="1">
    <location>
        <begin position="1"/>
        <end position="206"/>
    </location>
</feature>
<proteinExistence type="predicted"/>
<evidence type="ECO:0000313" key="4">
    <source>
        <dbReference type="Proteomes" id="UP000623608"/>
    </source>
</evidence>
<keyword evidence="2" id="KW-0812">Transmembrane</keyword>
<feature type="compositionally biased region" description="Pro residues" evidence="1">
    <location>
        <begin position="98"/>
        <end position="114"/>
    </location>
</feature>
<sequence length="390" mass="41785">MGDTRPGEFDPTRIEDGEESSTVDAPARWSGSAVVPPPTPKKSRWNRRRPEPDERAAIPAVDPWAGQDTPWDPFPAVPEIAETDPTKLDHPAAMPPTRIEPPPAAPPPPTPAPVAAPKAPAAPAAQRPPVPPKPSRRERKARERANQAALAAATQAATQAAARAAQAQAARPPANRLPVQTRPGQLPPVPPWAARPPQRPLPPPRRKRRWGRRLALLTVLGVLCCCGLPFAYFQFPAARQYPVTAKLPTSFSDLELRDDNASKRAADRLAEQLRATATDGAPFAGVYGDSRGKRVTVFGVTGWRFTPKSDVQAQLDNLTDQLHLSQVQSFDLGETGAHESCGAGRVDGSSVVVCAWADHGSLATVLLTRRSISDSAELVSTLRSQVLTPG</sequence>
<feature type="transmembrane region" description="Helical" evidence="2">
    <location>
        <begin position="214"/>
        <end position="233"/>
    </location>
</feature>
<dbReference type="AlphaFoldDB" id="A0A919NYA1"/>
<dbReference type="EMBL" id="BOMY01000060">
    <property type="protein sequence ID" value="GIF26475.1"/>
    <property type="molecule type" value="Genomic_DNA"/>
</dbReference>
<evidence type="ECO:0000256" key="1">
    <source>
        <dbReference type="SAM" id="MobiDB-lite"/>
    </source>
</evidence>
<dbReference type="Proteomes" id="UP000623608">
    <property type="component" value="Unassembled WGS sequence"/>
</dbReference>
<keyword evidence="2" id="KW-0472">Membrane</keyword>
<feature type="compositionally biased region" description="Low complexity" evidence="1">
    <location>
        <begin position="115"/>
        <end position="125"/>
    </location>
</feature>
<accession>A0A919NYA1</accession>
<protein>
    <submittedName>
        <fullName evidence="3">Uncharacterized protein</fullName>
    </submittedName>
</protein>
<name>A0A919NYA1_9ACTN</name>